<sequence>MTVLVGWILALGMVVVVPLGLRLIDDDRQRLGPVGQVWPFAGLLGGLSLLLDRGDAFAVMLACCYAAVTAWLAVLALVRLRRRRSLVPVEIAVLTAMVAPAIAASSLIAERGGWELLGFGMTTQLLTVAHFHYAGFAAALVAGLTASRAPSPSSSIAALTVPGGVALVFLGYFTGDGVELAGAVVLTAGMWLLGWTVWRDVAPSARGRLTRALFGVSAAVLAATMLLALSWAAGHVWDAVPHLSLTWMAATHGLANAVGFAVCGLFAWRRLQRTPSPVLPEGALDEH</sequence>
<keyword evidence="1" id="KW-0812">Transmembrane</keyword>
<dbReference type="AlphaFoldDB" id="A0A4R5AJ79"/>
<evidence type="ECO:0000313" key="3">
    <source>
        <dbReference type="Proteomes" id="UP000295217"/>
    </source>
</evidence>
<dbReference type="Proteomes" id="UP000295217">
    <property type="component" value="Unassembled WGS sequence"/>
</dbReference>
<feature type="transmembrane region" description="Helical" evidence="1">
    <location>
        <begin position="156"/>
        <end position="174"/>
    </location>
</feature>
<name>A0A4R5AJ79_9ACTN</name>
<feature type="transmembrane region" description="Helical" evidence="1">
    <location>
        <begin position="31"/>
        <end position="51"/>
    </location>
</feature>
<keyword evidence="1" id="KW-1133">Transmembrane helix</keyword>
<reference evidence="2 3" key="1">
    <citation type="submission" date="2019-02" db="EMBL/GenBank/DDBJ databases">
        <title>Draft genome sequences of novel Actinobacteria.</title>
        <authorList>
            <person name="Sahin N."/>
            <person name="Ay H."/>
            <person name="Saygin H."/>
        </authorList>
    </citation>
    <scope>NUCLEOTIDE SEQUENCE [LARGE SCALE GENOMIC DNA]</scope>
    <source>
        <strain evidence="2 3">8K307</strain>
    </source>
</reference>
<accession>A0A4R5AJ79</accession>
<dbReference type="OrthoDB" id="4190194at2"/>
<dbReference type="EMBL" id="SMLB01000010">
    <property type="protein sequence ID" value="TDD70192.1"/>
    <property type="molecule type" value="Genomic_DNA"/>
</dbReference>
<feature type="transmembrane region" description="Helical" evidence="1">
    <location>
        <begin position="245"/>
        <end position="268"/>
    </location>
</feature>
<feature type="transmembrane region" description="Helical" evidence="1">
    <location>
        <begin position="180"/>
        <end position="198"/>
    </location>
</feature>
<evidence type="ECO:0000313" key="2">
    <source>
        <dbReference type="EMBL" id="TDD70192.1"/>
    </source>
</evidence>
<evidence type="ECO:0008006" key="4">
    <source>
        <dbReference type="Google" id="ProtNLM"/>
    </source>
</evidence>
<proteinExistence type="predicted"/>
<feature type="transmembrane region" description="Helical" evidence="1">
    <location>
        <begin position="6"/>
        <end position="24"/>
    </location>
</feature>
<feature type="transmembrane region" description="Helical" evidence="1">
    <location>
        <begin position="57"/>
        <end position="78"/>
    </location>
</feature>
<keyword evidence="3" id="KW-1185">Reference proteome</keyword>
<feature type="transmembrane region" description="Helical" evidence="1">
    <location>
        <begin position="210"/>
        <end position="233"/>
    </location>
</feature>
<keyword evidence="1" id="KW-0472">Membrane</keyword>
<evidence type="ECO:0000256" key="1">
    <source>
        <dbReference type="SAM" id="Phobius"/>
    </source>
</evidence>
<feature type="transmembrane region" description="Helical" evidence="1">
    <location>
        <begin position="121"/>
        <end position="144"/>
    </location>
</feature>
<gene>
    <name evidence="2" type="ORF">E1262_10065</name>
</gene>
<organism evidence="2 3">
    <name type="scientific">Jiangella aurantiaca</name>
    <dbReference type="NCBI Taxonomy" id="2530373"/>
    <lineage>
        <taxon>Bacteria</taxon>
        <taxon>Bacillati</taxon>
        <taxon>Actinomycetota</taxon>
        <taxon>Actinomycetes</taxon>
        <taxon>Jiangellales</taxon>
        <taxon>Jiangellaceae</taxon>
        <taxon>Jiangella</taxon>
    </lineage>
</organism>
<dbReference type="InterPro" id="IPR025450">
    <property type="entry name" value="YndJ-like"/>
</dbReference>
<protein>
    <recommendedName>
        <fullName evidence="4">YndJ family transporter</fullName>
    </recommendedName>
</protein>
<dbReference type="Pfam" id="PF14158">
    <property type="entry name" value="YndJ"/>
    <property type="match status" value="1"/>
</dbReference>
<comment type="caution">
    <text evidence="2">The sequence shown here is derived from an EMBL/GenBank/DDBJ whole genome shotgun (WGS) entry which is preliminary data.</text>
</comment>
<dbReference type="RefSeq" id="WP_132103003.1">
    <property type="nucleotide sequence ID" value="NZ_SMLB01000010.1"/>
</dbReference>
<feature type="transmembrane region" description="Helical" evidence="1">
    <location>
        <begin position="85"/>
        <end position="109"/>
    </location>
</feature>